<dbReference type="Proteomes" id="UP000051647">
    <property type="component" value="Unassembled WGS sequence"/>
</dbReference>
<evidence type="ECO:0000313" key="2">
    <source>
        <dbReference type="EMBL" id="KRL67519.1"/>
    </source>
</evidence>
<feature type="compositionally biased region" description="Low complexity" evidence="1">
    <location>
        <begin position="552"/>
        <end position="588"/>
    </location>
</feature>
<dbReference type="EMBL" id="AZFA01000005">
    <property type="protein sequence ID" value="KRL67519.1"/>
    <property type="molecule type" value="Genomic_DNA"/>
</dbReference>
<comment type="caution">
    <text evidence="2">The sequence shown here is derived from an EMBL/GenBank/DDBJ whole genome shotgun (WGS) entry which is preliminary data.</text>
</comment>
<evidence type="ECO:0000313" key="3">
    <source>
        <dbReference type="Proteomes" id="UP000051647"/>
    </source>
</evidence>
<protein>
    <submittedName>
        <fullName evidence="2">Lipoprotein</fullName>
    </submittedName>
</protein>
<evidence type="ECO:0000256" key="1">
    <source>
        <dbReference type="SAM" id="MobiDB-lite"/>
    </source>
</evidence>
<dbReference type="RefSeq" id="WP_010625389.1">
    <property type="nucleotide sequence ID" value="NZ_AZFA01000005.1"/>
</dbReference>
<keyword evidence="2" id="KW-0449">Lipoprotein</keyword>
<organism evidence="2 3">
    <name type="scientific">Companilactobacillus versmoldensis DSM 14857 = KCTC 3814</name>
    <dbReference type="NCBI Taxonomy" id="1423815"/>
    <lineage>
        <taxon>Bacteria</taxon>
        <taxon>Bacillati</taxon>
        <taxon>Bacillota</taxon>
        <taxon>Bacilli</taxon>
        <taxon>Lactobacillales</taxon>
        <taxon>Lactobacillaceae</taxon>
        <taxon>Companilactobacillus</taxon>
    </lineage>
</organism>
<feature type="compositionally biased region" description="Polar residues" evidence="1">
    <location>
        <begin position="58"/>
        <end position="74"/>
    </location>
</feature>
<feature type="compositionally biased region" description="Basic and acidic residues" evidence="1">
    <location>
        <begin position="78"/>
        <end position="87"/>
    </location>
</feature>
<dbReference type="AlphaFoldDB" id="A0A0R1SE59"/>
<name>A0A0R1SE59_9LACO</name>
<feature type="compositionally biased region" description="Polar residues" evidence="1">
    <location>
        <begin position="589"/>
        <end position="598"/>
    </location>
</feature>
<keyword evidence="3" id="KW-1185">Reference proteome</keyword>
<sequence>MPQTATHNIREKRIITRNKLAAIAGLTLTASMVLSEIAPVTAQASSVQVTEHAFFKNSINSNPGSSDHGTTGSQNSKDNSDSNKENTDLILNEDKTILTINGKNITKQKLDEKVGNNKATVSTIKITKNASFANEDSSLLNEYTNLTTLDLSETENLPNVSKIIVSAPNLNTIKIPSNFDITTTNLNKNLNDKTWYQIDNNENLVNYFNSTNWDKNSKYKISNPTTLKKITNENLSEKPEIKANVNGITYFIIGGKKIGDVITISTQPGDYHTDKEKFQVLIISSTEAKVIDPAGEGKITVSQWNLDENSGVLNITSGTLNNANFTKQLDSRKDKIKEIHISGKVKVEESAKELFKGLSNVENISGLENLDISNIPADSNMFKDDNKLNKVDLSKCDPSSLDKIISLFTKANITDLALPAQSDLKKINIIQANENWFKIEYAQNGDLQKITDAASISYETTKNITRFIKTSNNGVSTKINCEIPDGNKKPIPGVIDGEVGTKKEFTAPVTSGLTSTQSFSILITDKDKYSIIYPNLYSNQLSYTKNNPTIDPVSPSLPSSSSSGNTTSTSTPDHSTDSSTSTDTDTMTPHQVTNGQNLSKDKNSLAKKVSRLLSIFFHKNTIKLYDSNLNVSNRSLANGTDWFSDQEMVRDGETYYRISTNEWIKASDTYDYLVKDSVVTTKSGASRRLVNSRGEVSNRQLSGGTAWKSDRTIQLHGKTYYRVSSDEFISADDVTM</sequence>
<feature type="region of interest" description="Disordered" evidence="1">
    <location>
        <begin position="58"/>
        <end position="87"/>
    </location>
</feature>
<reference evidence="2 3" key="1">
    <citation type="journal article" date="2015" name="Genome Announc.">
        <title>Expanding the biotechnology potential of lactobacilli through comparative genomics of 213 strains and associated genera.</title>
        <authorList>
            <person name="Sun Z."/>
            <person name="Harris H.M."/>
            <person name="McCann A."/>
            <person name="Guo C."/>
            <person name="Argimon S."/>
            <person name="Zhang W."/>
            <person name="Yang X."/>
            <person name="Jeffery I.B."/>
            <person name="Cooney J.C."/>
            <person name="Kagawa T.F."/>
            <person name="Liu W."/>
            <person name="Song Y."/>
            <person name="Salvetti E."/>
            <person name="Wrobel A."/>
            <person name="Rasinkangas P."/>
            <person name="Parkhill J."/>
            <person name="Rea M.C."/>
            <person name="O'Sullivan O."/>
            <person name="Ritari J."/>
            <person name="Douillard F.P."/>
            <person name="Paul Ross R."/>
            <person name="Yang R."/>
            <person name="Briner A.E."/>
            <person name="Felis G.E."/>
            <person name="de Vos W.M."/>
            <person name="Barrangou R."/>
            <person name="Klaenhammer T.R."/>
            <person name="Caufield P.W."/>
            <person name="Cui Y."/>
            <person name="Zhang H."/>
            <person name="O'Toole P.W."/>
        </authorList>
    </citation>
    <scope>NUCLEOTIDE SEQUENCE [LARGE SCALE GENOMIC DNA]</scope>
    <source>
        <strain evidence="2 3">DSM 14857</strain>
    </source>
</reference>
<accession>A0A0R1SE59</accession>
<dbReference type="STRING" id="1423815.FC27_GL001835"/>
<proteinExistence type="predicted"/>
<dbReference type="OrthoDB" id="2255372at2"/>
<feature type="region of interest" description="Disordered" evidence="1">
    <location>
        <begin position="548"/>
        <end position="601"/>
    </location>
</feature>
<gene>
    <name evidence="2" type="ORF">FC27_GL001835</name>
</gene>
<dbReference type="PATRIC" id="fig|1423815.3.peg.1878"/>